<accession>A0A1W1E3C8</accession>
<organism evidence="2">
    <name type="scientific">hydrothermal vent metagenome</name>
    <dbReference type="NCBI Taxonomy" id="652676"/>
    <lineage>
        <taxon>unclassified sequences</taxon>
        <taxon>metagenomes</taxon>
        <taxon>ecological metagenomes</taxon>
    </lineage>
</organism>
<evidence type="ECO:0000313" key="2">
    <source>
        <dbReference type="EMBL" id="SFV88378.1"/>
    </source>
</evidence>
<dbReference type="InterPro" id="IPR002716">
    <property type="entry name" value="PIN_dom"/>
</dbReference>
<dbReference type="InterPro" id="IPR029060">
    <property type="entry name" value="PIN-like_dom_sf"/>
</dbReference>
<reference evidence="2" key="1">
    <citation type="submission" date="2016-10" db="EMBL/GenBank/DDBJ databases">
        <authorList>
            <person name="de Groot N.N."/>
        </authorList>
    </citation>
    <scope>NUCLEOTIDE SEQUENCE</scope>
</reference>
<protein>
    <recommendedName>
        <fullName evidence="1">PIN domain-containing protein</fullName>
    </recommendedName>
</protein>
<dbReference type="EMBL" id="FPIA01000040">
    <property type="protein sequence ID" value="SFV88378.1"/>
    <property type="molecule type" value="Genomic_DNA"/>
</dbReference>
<feature type="domain" description="PIN" evidence="1">
    <location>
        <begin position="2"/>
        <end position="111"/>
    </location>
</feature>
<dbReference type="SUPFAM" id="SSF88723">
    <property type="entry name" value="PIN domain-like"/>
    <property type="match status" value="1"/>
</dbReference>
<name>A0A1W1E3C8_9ZZZZ</name>
<gene>
    <name evidence="2" type="ORF">MNB_SUP05-SYMBIONT-7-643</name>
</gene>
<sequence>MDTHILVWIYQDVNKLPKKSLELIENNDLHYSPLVKLELQYLYEINRISNPPEQILQYLYSNIGLKESDKAFGEIIEYAMGINWTRDAFDRLIVASAMASSAKLMTKDKNILKNFSQAVWT</sequence>
<dbReference type="Gene3D" id="3.40.50.1010">
    <property type="entry name" value="5'-nuclease"/>
    <property type="match status" value="1"/>
</dbReference>
<dbReference type="AlphaFoldDB" id="A0A1W1E3C8"/>
<evidence type="ECO:0000259" key="1">
    <source>
        <dbReference type="Pfam" id="PF01850"/>
    </source>
</evidence>
<proteinExistence type="predicted"/>
<dbReference type="Pfam" id="PF01850">
    <property type="entry name" value="PIN"/>
    <property type="match status" value="1"/>
</dbReference>